<accession>A0A1S0TSN6</accession>
<dbReference type="GeneID" id="9946459"/>
<dbReference type="KEGG" id="loa:LOAG_09029"/>
<organism evidence="1">
    <name type="scientific">Loa loa</name>
    <name type="common">Eye worm</name>
    <name type="synonym">Filaria loa</name>
    <dbReference type="NCBI Taxonomy" id="7209"/>
    <lineage>
        <taxon>Eukaryota</taxon>
        <taxon>Metazoa</taxon>
        <taxon>Ecdysozoa</taxon>
        <taxon>Nematoda</taxon>
        <taxon>Chromadorea</taxon>
        <taxon>Rhabditida</taxon>
        <taxon>Spirurina</taxon>
        <taxon>Spiruromorpha</taxon>
        <taxon>Filarioidea</taxon>
        <taxon>Onchocercidae</taxon>
        <taxon>Loa</taxon>
    </lineage>
</organism>
<gene>
    <name evidence="1" type="ORF">LOAG_09029</name>
</gene>
<proteinExistence type="predicted"/>
<reference evidence="1" key="1">
    <citation type="submission" date="2012-04" db="EMBL/GenBank/DDBJ databases">
        <title>The Genome Sequence of Loa loa.</title>
        <authorList>
            <consortium name="The Broad Institute Genome Sequencing Platform"/>
            <consortium name="Broad Institute Genome Sequencing Center for Infectious Disease"/>
            <person name="Nutman T.B."/>
            <person name="Fink D.L."/>
            <person name="Russ C."/>
            <person name="Young S."/>
            <person name="Zeng Q."/>
            <person name="Gargeya S."/>
            <person name="Alvarado L."/>
            <person name="Berlin A."/>
            <person name="Chapman S.B."/>
            <person name="Chen Z."/>
            <person name="Freedman E."/>
            <person name="Gellesch M."/>
            <person name="Goldberg J."/>
            <person name="Griggs A."/>
            <person name="Gujja S."/>
            <person name="Heilman E.R."/>
            <person name="Heiman D."/>
            <person name="Howarth C."/>
            <person name="Mehta T."/>
            <person name="Neiman D."/>
            <person name="Pearson M."/>
            <person name="Roberts A."/>
            <person name="Saif S."/>
            <person name="Shea T."/>
            <person name="Shenoy N."/>
            <person name="Sisk P."/>
            <person name="Stolte C."/>
            <person name="Sykes S."/>
            <person name="White J."/>
            <person name="Yandava C."/>
            <person name="Haas B."/>
            <person name="Henn M.R."/>
            <person name="Nusbaum C."/>
            <person name="Birren B."/>
        </authorList>
    </citation>
    <scope>NUCLEOTIDE SEQUENCE [LARGE SCALE GENOMIC DNA]</scope>
</reference>
<dbReference type="AlphaFoldDB" id="A0A1S0TSN6"/>
<protein>
    <submittedName>
        <fullName evidence="1">Uncharacterized protein</fullName>
    </submittedName>
</protein>
<dbReference type="EMBL" id="JH712074">
    <property type="protein sequence ID" value="EFO19465.1"/>
    <property type="molecule type" value="Genomic_DNA"/>
</dbReference>
<dbReference type="InParanoid" id="A0A1S0TSN6"/>
<name>A0A1S0TSN6_LOALO</name>
<evidence type="ECO:0000313" key="1">
    <source>
        <dbReference type="EMBL" id="EFO19465.1"/>
    </source>
</evidence>
<dbReference type="RefSeq" id="XP_003144606.1">
    <property type="nucleotide sequence ID" value="XM_003144558.1"/>
</dbReference>
<sequence length="184" mass="21696">MYKLYDLDIENLEQELFLSSSFHRNFKNLDSKCVTMVKCNYAQPQFEKKLISTCRAILCYPLHSFCVFYCISDDIALAANRKKCHHKKCICSRGKLNNFRCTLISQHQDCLSYFSIQFDSYNVADVETGNELTHPFAYVLCMLFVKIRIKDQIFEKFATLHRHLLSELGRRAYSSKPFIFKHLF</sequence>
<dbReference type="CTD" id="9946459"/>
<dbReference type="OrthoDB" id="10611182at2759"/>